<evidence type="ECO:0000256" key="1">
    <source>
        <dbReference type="ARBA" id="ARBA00006754"/>
    </source>
</evidence>
<dbReference type="InterPro" id="IPR025736">
    <property type="entry name" value="PucR_C-HTH_dom"/>
</dbReference>
<comment type="caution">
    <text evidence="3">The sequence shown here is derived from an EMBL/GenBank/DDBJ whole genome shotgun (WGS) entry which is preliminary data.</text>
</comment>
<dbReference type="SMART" id="SM00065">
    <property type="entry name" value="GAF"/>
    <property type="match status" value="1"/>
</dbReference>
<dbReference type="InterPro" id="IPR003018">
    <property type="entry name" value="GAF"/>
</dbReference>
<accession>A0A3N4Z409</accession>
<evidence type="ECO:0000313" key="3">
    <source>
        <dbReference type="EMBL" id="RPF25810.1"/>
    </source>
</evidence>
<dbReference type="AlphaFoldDB" id="A0A3N4Z409"/>
<dbReference type="InterPro" id="IPR051448">
    <property type="entry name" value="CdaR-like_regulators"/>
</dbReference>
<reference evidence="3 4" key="1">
    <citation type="submission" date="2018-11" db="EMBL/GenBank/DDBJ databases">
        <title>Sequencing the genomes of 1000 actinobacteria strains.</title>
        <authorList>
            <person name="Klenk H.-P."/>
        </authorList>
    </citation>
    <scope>NUCLEOTIDE SEQUENCE [LARGE SCALE GENOMIC DNA]</scope>
    <source>
        <strain evidence="3 4">DSM 14418</strain>
    </source>
</reference>
<keyword evidence="4" id="KW-1185">Reference proteome</keyword>
<dbReference type="PANTHER" id="PTHR33744:SF1">
    <property type="entry name" value="DNA-BINDING TRANSCRIPTIONAL ACTIVATOR ADER"/>
    <property type="match status" value="1"/>
</dbReference>
<protein>
    <submittedName>
        <fullName evidence="3">GAF domain-containing protein</fullName>
    </submittedName>
</protein>
<gene>
    <name evidence="3" type="ORF">EDD32_0223</name>
</gene>
<dbReference type="Pfam" id="PF17853">
    <property type="entry name" value="GGDEF_2"/>
    <property type="match status" value="1"/>
</dbReference>
<dbReference type="Gene3D" id="1.10.10.2840">
    <property type="entry name" value="PucR C-terminal helix-turn-helix domain"/>
    <property type="match status" value="1"/>
</dbReference>
<dbReference type="Gene3D" id="3.30.450.40">
    <property type="match status" value="1"/>
</dbReference>
<proteinExistence type="inferred from homology"/>
<dbReference type="EMBL" id="RKRA01000001">
    <property type="protein sequence ID" value="RPF25810.1"/>
    <property type="molecule type" value="Genomic_DNA"/>
</dbReference>
<dbReference type="InterPro" id="IPR029016">
    <property type="entry name" value="GAF-like_dom_sf"/>
</dbReference>
<name>A0A3N4Z409_9MICO</name>
<feature type="domain" description="GAF" evidence="2">
    <location>
        <begin position="81"/>
        <end position="232"/>
    </location>
</feature>
<dbReference type="Pfam" id="PF13185">
    <property type="entry name" value="GAF_2"/>
    <property type="match status" value="1"/>
</dbReference>
<dbReference type="InterPro" id="IPR042070">
    <property type="entry name" value="PucR_C-HTH_sf"/>
</dbReference>
<dbReference type="PANTHER" id="PTHR33744">
    <property type="entry name" value="CARBOHYDRATE DIACID REGULATOR"/>
    <property type="match status" value="1"/>
</dbReference>
<dbReference type="OrthoDB" id="8026818at2"/>
<dbReference type="SUPFAM" id="SSF55781">
    <property type="entry name" value="GAF domain-like"/>
    <property type="match status" value="1"/>
</dbReference>
<evidence type="ECO:0000313" key="4">
    <source>
        <dbReference type="Proteomes" id="UP000280726"/>
    </source>
</evidence>
<dbReference type="InterPro" id="IPR041522">
    <property type="entry name" value="CdaR_GGDEF"/>
</dbReference>
<sequence>MSAVWTTAYLDLLARDADPAEFDRPVDAARRAGADPAAVAEVERARESALRVREVLEARRRREHELSALFQTAGDLASLTDVDAVLHAIVSRSRDLLHSDVAYLSLMDAAAGDTYMRVTVGCTSELFRAVRLSLGAGLGGMVAQTGTAYATSAYFEDHRIDHTATIDAAVADEGLSAILGVPLVLGGQFIGVLYAAHRSVRPFAAAEIALLTSFAAHAAIALDKARALSETRAALRDLQVADEMLRARTVAVERAAEAHDRFFGLVLRGGDAAAVAAEVRTLLAGDVLVVDADGTVLAAAGSSAGPTAAEAALARRAATAGRTLRAEGVHAAPVVAGADVLGALLLRRGEPLEEADRRILERAALVSALLLLFRRSVAAAEDRLRGELLEDVLLDRDGSGLPARARRAGIDLSVPHAVVVAEIAGQRGLAADAGASVAAARGGLSAVHDGRLVIVLPHLSPAAAGALVSAEVARRTGRSPTAGVAGPAAGSHEVRAAHAEALRCLRTLQALGRTGEAAGSADLGFVGLLLADDRDVPTYVRSVLGPVLDYDERRGTELVATLRAYFAEGAAVARTAAALHLHANTVTQRLDRVTRLLGADWSAPERRLEVQLALRLEALVRHPD</sequence>
<comment type="similarity">
    <text evidence="1">Belongs to the CdaR family.</text>
</comment>
<evidence type="ECO:0000259" key="2">
    <source>
        <dbReference type="SMART" id="SM00065"/>
    </source>
</evidence>
<dbReference type="Pfam" id="PF13556">
    <property type="entry name" value="HTH_30"/>
    <property type="match status" value="1"/>
</dbReference>
<dbReference type="Proteomes" id="UP000280726">
    <property type="component" value="Unassembled WGS sequence"/>
</dbReference>
<organism evidence="3 4">
    <name type="scientific">Georgenia muralis</name>
    <dbReference type="NCBI Taxonomy" id="154117"/>
    <lineage>
        <taxon>Bacteria</taxon>
        <taxon>Bacillati</taxon>
        <taxon>Actinomycetota</taxon>
        <taxon>Actinomycetes</taxon>
        <taxon>Micrococcales</taxon>
        <taxon>Bogoriellaceae</taxon>
        <taxon>Georgenia</taxon>
    </lineage>
</organism>